<dbReference type="Proteomes" id="UP000095621">
    <property type="component" value="Unassembled WGS sequence"/>
</dbReference>
<dbReference type="GO" id="GO:0004385">
    <property type="term" value="F:GMP kinase activity"/>
    <property type="evidence" value="ECO:0007669"/>
    <property type="project" value="UniProtKB-EC"/>
</dbReference>
<dbReference type="OMA" id="VEYFFID"/>
<reference evidence="12 13" key="1">
    <citation type="submission" date="2015-09" db="EMBL/GenBank/DDBJ databases">
        <authorList>
            <consortium name="Pathogen Informatics"/>
        </authorList>
    </citation>
    <scope>NUCLEOTIDE SEQUENCE [LARGE SCALE GENOMIC DNA]</scope>
    <source>
        <strain evidence="7 12">2789STDY5834875</strain>
        <strain evidence="8 13">2789STDY5834878</strain>
    </source>
</reference>
<evidence type="ECO:0000313" key="10">
    <source>
        <dbReference type="EMBL" id="RHD04920.1"/>
    </source>
</evidence>
<dbReference type="InterPro" id="IPR020590">
    <property type="entry name" value="Guanylate_kinase_CS"/>
</dbReference>
<comment type="similarity">
    <text evidence="2">Belongs to the guanylate kinase family.</text>
</comment>
<dbReference type="GeneID" id="41354824"/>
<dbReference type="Gene3D" id="3.40.50.300">
    <property type="entry name" value="P-loop containing nucleotide triphosphate hydrolases"/>
    <property type="match status" value="1"/>
</dbReference>
<evidence type="ECO:0000313" key="9">
    <source>
        <dbReference type="EMBL" id="MSC56215.1"/>
    </source>
</evidence>
<protein>
    <submittedName>
        <fullName evidence="8">Guanylate kinase</fullName>
        <ecNumber evidence="8">2.7.4.8</ecNumber>
    </submittedName>
</protein>
<evidence type="ECO:0000313" key="8">
    <source>
        <dbReference type="EMBL" id="CUQ84588.1"/>
    </source>
</evidence>
<reference evidence="14 15" key="2">
    <citation type="submission" date="2018-08" db="EMBL/GenBank/DDBJ databases">
        <title>A genome reference for cultivated species of the human gut microbiota.</title>
        <authorList>
            <person name="Zou Y."/>
            <person name="Xue W."/>
            <person name="Luo G."/>
        </authorList>
    </citation>
    <scope>NUCLEOTIDE SEQUENCE [LARGE SCALE GENOMIC DNA]</scope>
    <source>
        <strain evidence="11 15">AF36-7BH</strain>
        <strain evidence="10 14">AM32-2AC</strain>
    </source>
</reference>
<keyword evidence="3 8" id="KW-0808">Transferase</keyword>
<comment type="function">
    <text evidence="1">Essential for recycling GMP and indirectly, cGMP.</text>
</comment>
<keyword evidence="4 8" id="KW-0418">Kinase</keyword>
<dbReference type="SUPFAM" id="SSF52540">
    <property type="entry name" value="P-loop containing nucleoside triphosphate hydrolases"/>
    <property type="match status" value="1"/>
</dbReference>
<dbReference type="EMBL" id="CZBU01000010">
    <property type="protein sequence ID" value="CUQ79451.1"/>
    <property type="molecule type" value="Genomic_DNA"/>
</dbReference>
<evidence type="ECO:0000256" key="4">
    <source>
        <dbReference type="ARBA" id="ARBA00022777"/>
    </source>
</evidence>
<dbReference type="AlphaFoldDB" id="A0A174ZK38"/>
<reference evidence="9 16" key="3">
    <citation type="journal article" date="2019" name="Nat. Med.">
        <title>A library of human gut bacterial isolates paired with longitudinal multiomics data enables mechanistic microbiome research.</title>
        <authorList>
            <person name="Poyet M."/>
            <person name="Groussin M."/>
            <person name="Gibbons S.M."/>
            <person name="Avila-Pacheco J."/>
            <person name="Jiang X."/>
            <person name="Kearney S.M."/>
            <person name="Perrotta A.R."/>
            <person name="Berdy B."/>
            <person name="Zhao S."/>
            <person name="Lieberman T.D."/>
            <person name="Swanson P.K."/>
            <person name="Smith M."/>
            <person name="Roesemann S."/>
            <person name="Alexander J.E."/>
            <person name="Rich S.A."/>
            <person name="Livny J."/>
            <person name="Vlamakis H."/>
            <person name="Clish C."/>
            <person name="Bullock K."/>
            <person name="Deik A."/>
            <person name="Scott J."/>
            <person name="Pierce K.A."/>
            <person name="Xavier R.J."/>
            <person name="Alm E.J."/>
        </authorList>
    </citation>
    <scope>NUCLEOTIDE SEQUENCE [LARGE SCALE GENOMIC DNA]</scope>
    <source>
        <strain evidence="9 16">BIOML-A1</strain>
    </source>
</reference>
<gene>
    <name evidence="8" type="primary">gmk_2</name>
    <name evidence="11" type="ORF">DW007_15625</name>
    <name evidence="10" type="ORF">DW811_13865</name>
    <name evidence="7" type="ORF">ERS852490_03120</name>
    <name evidence="8" type="ORF">ERS852492_01428</name>
    <name evidence="9" type="ORF">GKE48_01915</name>
</gene>
<dbReference type="PANTHER" id="PTHR23117:SF13">
    <property type="entry name" value="GUANYLATE KINASE"/>
    <property type="match status" value="1"/>
</dbReference>
<dbReference type="InterPro" id="IPR008145">
    <property type="entry name" value="GK/Ca_channel_bsu"/>
</dbReference>
<dbReference type="RefSeq" id="WP_012738299.1">
    <property type="nucleotide sequence ID" value="NZ_CABIXW010000004.1"/>
</dbReference>
<dbReference type="Proteomes" id="UP000481964">
    <property type="component" value="Unassembled WGS sequence"/>
</dbReference>
<evidence type="ECO:0000256" key="3">
    <source>
        <dbReference type="ARBA" id="ARBA00022679"/>
    </source>
</evidence>
<evidence type="ECO:0000256" key="5">
    <source>
        <dbReference type="ARBA" id="ARBA00048594"/>
    </source>
</evidence>
<dbReference type="EMBL" id="QROY01000024">
    <property type="protein sequence ID" value="RHL64557.1"/>
    <property type="molecule type" value="Genomic_DNA"/>
</dbReference>
<dbReference type="PROSITE" id="PS50052">
    <property type="entry name" value="GUANYLATE_KINASE_2"/>
    <property type="match status" value="1"/>
</dbReference>
<dbReference type="InterPro" id="IPR027417">
    <property type="entry name" value="P-loop_NTPase"/>
</dbReference>
<evidence type="ECO:0000313" key="14">
    <source>
        <dbReference type="Proteomes" id="UP000284794"/>
    </source>
</evidence>
<evidence type="ECO:0000259" key="6">
    <source>
        <dbReference type="PROSITE" id="PS50052"/>
    </source>
</evidence>
<dbReference type="InterPro" id="IPR008144">
    <property type="entry name" value="Guanylate_kin-like_dom"/>
</dbReference>
<evidence type="ECO:0000313" key="13">
    <source>
        <dbReference type="Proteomes" id="UP000095780"/>
    </source>
</evidence>
<sequence length="200" mass="23058">MPEIAFIMGKSASGKDKIYKNLIEDESLKLNTVILYTTRPMRAGETDGVEYFFVNDETAVKMQESGRIVELREYNTVYGVWKYFTADDGQIDLNSGNRYLVIGTLEAYDKFCEFYGKQHIMPIYIEVEDGLRLTRAIHREQKQDNPHYEEMCRRFLADSEDFSEENIAKAGITRRFSNNGELEDCISEVKSAILGGMYGY</sequence>
<accession>A0A174ZK38</accession>
<dbReference type="EMBL" id="QSIS01000026">
    <property type="protein sequence ID" value="RHD04920.1"/>
    <property type="molecule type" value="Genomic_DNA"/>
</dbReference>
<dbReference type="PANTHER" id="PTHR23117">
    <property type="entry name" value="GUANYLATE KINASE-RELATED"/>
    <property type="match status" value="1"/>
</dbReference>
<evidence type="ECO:0000313" key="16">
    <source>
        <dbReference type="Proteomes" id="UP000481964"/>
    </source>
</evidence>
<dbReference type="EMBL" id="CZBV01000004">
    <property type="protein sequence ID" value="CUQ84588.1"/>
    <property type="molecule type" value="Genomic_DNA"/>
</dbReference>
<evidence type="ECO:0000313" key="7">
    <source>
        <dbReference type="EMBL" id="CUQ79451.1"/>
    </source>
</evidence>
<evidence type="ECO:0000256" key="1">
    <source>
        <dbReference type="ARBA" id="ARBA00003531"/>
    </source>
</evidence>
<evidence type="ECO:0000256" key="2">
    <source>
        <dbReference type="ARBA" id="ARBA00005790"/>
    </source>
</evidence>
<dbReference type="Proteomes" id="UP000285201">
    <property type="component" value="Unassembled WGS sequence"/>
</dbReference>
<comment type="catalytic activity">
    <reaction evidence="5">
        <text>GMP + ATP = GDP + ADP</text>
        <dbReference type="Rhea" id="RHEA:20780"/>
        <dbReference type="ChEBI" id="CHEBI:30616"/>
        <dbReference type="ChEBI" id="CHEBI:58115"/>
        <dbReference type="ChEBI" id="CHEBI:58189"/>
        <dbReference type="ChEBI" id="CHEBI:456216"/>
        <dbReference type="EC" id="2.7.4.8"/>
    </reaction>
</comment>
<proteinExistence type="inferred from homology"/>
<dbReference type="GO" id="GO:0005829">
    <property type="term" value="C:cytosol"/>
    <property type="evidence" value="ECO:0007669"/>
    <property type="project" value="TreeGrafter"/>
</dbReference>
<evidence type="ECO:0000313" key="12">
    <source>
        <dbReference type="Proteomes" id="UP000095621"/>
    </source>
</evidence>
<feature type="domain" description="Guanylate kinase-like" evidence="6">
    <location>
        <begin position="2"/>
        <end position="194"/>
    </location>
</feature>
<dbReference type="PROSITE" id="PS00856">
    <property type="entry name" value="GUANYLATE_KINASE_1"/>
    <property type="match status" value="1"/>
</dbReference>
<dbReference type="OrthoDB" id="1033810at2"/>
<dbReference type="SMART" id="SM00072">
    <property type="entry name" value="GuKc"/>
    <property type="match status" value="1"/>
</dbReference>
<evidence type="ECO:0000313" key="11">
    <source>
        <dbReference type="EMBL" id="RHL64557.1"/>
    </source>
</evidence>
<organism evidence="8 13">
    <name type="scientific">Lachnospira eligens</name>
    <dbReference type="NCBI Taxonomy" id="39485"/>
    <lineage>
        <taxon>Bacteria</taxon>
        <taxon>Bacillati</taxon>
        <taxon>Bacillota</taxon>
        <taxon>Clostridia</taxon>
        <taxon>Lachnospirales</taxon>
        <taxon>Lachnospiraceae</taxon>
        <taxon>Lachnospira</taxon>
    </lineage>
</organism>
<dbReference type="EMBL" id="WKRD01000001">
    <property type="protein sequence ID" value="MSC56215.1"/>
    <property type="molecule type" value="Genomic_DNA"/>
</dbReference>
<dbReference type="Proteomes" id="UP000284794">
    <property type="component" value="Unassembled WGS sequence"/>
</dbReference>
<dbReference type="EC" id="2.7.4.8" evidence="8"/>
<name>A0A174ZK38_9FIRM</name>
<dbReference type="Proteomes" id="UP000095780">
    <property type="component" value="Unassembled WGS sequence"/>
</dbReference>
<dbReference type="Pfam" id="PF00625">
    <property type="entry name" value="Guanylate_kin"/>
    <property type="match status" value="1"/>
</dbReference>
<evidence type="ECO:0000313" key="15">
    <source>
        <dbReference type="Proteomes" id="UP000285201"/>
    </source>
</evidence>